<evidence type="ECO:0000256" key="1">
    <source>
        <dbReference type="SAM" id="MobiDB-lite"/>
    </source>
</evidence>
<feature type="domain" description="YoaR-like putative peptidoglycan binding" evidence="3">
    <location>
        <begin position="364"/>
        <end position="431"/>
    </location>
</feature>
<keyword evidence="2" id="KW-0472">Membrane</keyword>
<keyword evidence="2" id="KW-1133">Transmembrane helix</keyword>
<dbReference type="InterPro" id="IPR007391">
    <property type="entry name" value="Vancomycin_resist_VanW"/>
</dbReference>
<accession>A0A9D2J4T3</accession>
<evidence type="ECO:0000313" key="5">
    <source>
        <dbReference type="Proteomes" id="UP000824037"/>
    </source>
</evidence>
<dbReference type="EMBL" id="DXBY01000216">
    <property type="protein sequence ID" value="HIZ36608.1"/>
    <property type="molecule type" value="Genomic_DNA"/>
</dbReference>
<name>A0A9D2J4T3_9MICO</name>
<feature type="compositionally biased region" description="Acidic residues" evidence="1">
    <location>
        <begin position="676"/>
        <end position="696"/>
    </location>
</feature>
<evidence type="ECO:0000256" key="2">
    <source>
        <dbReference type="SAM" id="Phobius"/>
    </source>
</evidence>
<dbReference type="AlphaFoldDB" id="A0A9D2J4T3"/>
<keyword evidence="2" id="KW-0812">Transmembrane</keyword>
<gene>
    <name evidence="4" type="ORF">H9815_12585</name>
</gene>
<dbReference type="Proteomes" id="UP000824037">
    <property type="component" value="Unassembled WGS sequence"/>
</dbReference>
<feature type="compositionally biased region" description="Acidic residues" evidence="1">
    <location>
        <begin position="18"/>
        <end position="32"/>
    </location>
</feature>
<protein>
    <submittedName>
        <fullName evidence="4">VanW family protein</fullName>
    </submittedName>
</protein>
<sequence>MSSGRHVEGERVRGEQTPDSEETGGNQPDEDVPATNSGGLTPGDADDPETAQTPETTELAGDGADPDAREGLGTAGSGDGPAPGPDPDEPADATQVLPAAAAGDTDQPTDEEPVTPKKRRRGAKAVIWSAAALVVLAGVYVAGAWFLGDRVPGETRVAGVDLSGLPVDEAERVLTESLADQTTEPIEVTFGESTTEIDPEQAGLALDPEATVASFTGFTLDPNVVFGHLFGLGDRPPVTTVDEDALNASLETLREQTAVAPVEGAIEFADGEPQVTEPEDGTELDVPAAAELLAEDWITGDRPLTLPTADVAPEIGAEQVEAAMTDQVEVMMSGPVTVAVNDAEAELSPAQLVSAASMQVDGGQLTLALDGERLAELVTEKVPSVGDTPEDARIVLRDGEPHIIPAVTGTGLDPDELGQAVRERAVDAEDRTATVELAQTEPDFSTEDAEELGVTEVIGSYETAYPYNPNRTVNLEAGTSHINGTLIKPGDQFSLLEALRPMTTANGYVASGVVENGFESNAVGGGLSQVSTTTFNAAFESGLTDVTHQPHSRWFSRYPEGREATLWDPSIDMVFENNTGYGVLIQAYVTDSEVVVKMWGTDVFDVSINTGDRYDFTSPRTVYNTSPSCTPEGGGESGFSVQVTRTVRKGEEVVEQRTYTHTYSAWNRVVCGAPPSDDDDDDGGDNNDGGGDDEDS</sequence>
<dbReference type="Pfam" id="PF12229">
    <property type="entry name" value="PG_binding_4"/>
    <property type="match status" value="2"/>
</dbReference>
<dbReference type="InterPro" id="IPR052913">
    <property type="entry name" value="Glycopeptide_resist_protein"/>
</dbReference>
<feature type="domain" description="YoaR-like putative peptidoglycan binding" evidence="3">
    <location>
        <begin position="237"/>
        <end position="295"/>
    </location>
</feature>
<dbReference type="InterPro" id="IPR022029">
    <property type="entry name" value="YoaR-like_PG-bd"/>
</dbReference>
<dbReference type="PANTHER" id="PTHR35788">
    <property type="entry name" value="EXPORTED PROTEIN-RELATED"/>
    <property type="match status" value="1"/>
</dbReference>
<proteinExistence type="predicted"/>
<organism evidence="4 5">
    <name type="scientific">Candidatus Ruania gallistercoris</name>
    <dbReference type="NCBI Taxonomy" id="2838746"/>
    <lineage>
        <taxon>Bacteria</taxon>
        <taxon>Bacillati</taxon>
        <taxon>Actinomycetota</taxon>
        <taxon>Actinomycetes</taxon>
        <taxon>Micrococcales</taxon>
        <taxon>Ruaniaceae</taxon>
        <taxon>Ruania</taxon>
    </lineage>
</organism>
<reference evidence="4" key="1">
    <citation type="journal article" date="2021" name="PeerJ">
        <title>Extensive microbial diversity within the chicken gut microbiome revealed by metagenomics and culture.</title>
        <authorList>
            <person name="Gilroy R."/>
            <person name="Ravi A."/>
            <person name="Getino M."/>
            <person name="Pursley I."/>
            <person name="Horton D.L."/>
            <person name="Alikhan N.F."/>
            <person name="Baker D."/>
            <person name="Gharbi K."/>
            <person name="Hall N."/>
            <person name="Watson M."/>
            <person name="Adriaenssens E.M."/>
            <person name="Foster-Nyarko E."/>
            <person name="Jarju S."/>
            <person name="Secka A."/>
            <person name="Antonio M."/>
            <person name="Oren A."/>
            <person name="Chaudhuri R.R."/>
            <person name="La Ragione R."/>
            <person name="Hildebrand F."/>
            <person name="Pallen M.J."/>
        </authorList>
    </citation>
    <scope>NUCLEOTIDE SEQUENCE</scope>
    <source>
        <strain evidence="4">ChiGjej4B4-7305</strain>
    </source>
</reference>
<comment type="caution">
    <text evidence="4">The sequence shown here is derived from an EMBL/GenBank/DDBJ whole genome shotgun (WGS) entry which is preliminary data.</text>
</comment>
<evidence type="ECO:0000313" key="4">
    <source>
        <dbReference type="EMBL" id="HIZ36608.1"/>
    </source>
</evidence>
<feature type="region of interest" description="Disordered" evidence="1">
    <location>
        <begin position="669"/>
        <end position="696"/>
    </location>
</feature>
<evidence type="ECO:0000259" key="3">
    <source>
        <dbReference type="Pfam" id="PF12229"/>
    </source>
</evidence>
<dbReference type="PANTHER" id="PTHR35788:SF1">
    <property type="entry name" value="EXPORTED PROTEIN"/>
    <property type="match status" value="1"/>
</dbReference>
<feature type="region of interest" description="Disordered" evidence="1">
    <location>
        <begin position="1"/>
        <end position="121"/>
    </location>
</feature>
<reference evidence="4" key="2">
    <citation type="submission" date="2021-04" db="EMBL/GenBank/DDBJ databases">
        <authorList>
            <person name="Gilroy R."/>
        </authorList>
    </citation>
    <scope>NUCLEOTIDE SEQUENCE</scope>
    <source>
        <strain evidence="4">ChiGjej4B4-7305</strain>
    </source>
</reference>
<feature type="transmembrane region" description="Helical" evidence="2">
    <location>
        <begin position="125"/>
        <end position="147"/>
    </location>
</feature>
<feature type="compositionally biased region" description="Basic and acidic residues" evidence="1">
    <location>
        <begin position="1"/>
        <end position="16"/>
    </location>
</feature>
<dbReference type="Pfam" id="PF04294">
    <property type="entry name" value="VanW"/>
    <property type="match status" value="1"/>
</dbReference>